<proteinExistence type="predicted"/>
<gene>
    <name evidence="1" type="ORF">C7437_104135</name>
</gene>
<dbReference type="Gene3D" id="1.25.40.10">
    <property type="entry name" value="Tetratricopeptide repeat domain"/>
    <property type="match status" value="1"/>
</dbReference>
<keyword evidence="2" id="KW-1185">Reference proteome</keyword>
<name>A0A2W7MGB3_9BACI</name>
<dbReference type="InterPro" id="IPR011990">
    <property type="entry name" value="TPR-like_helical_dom_sf"/>
</dbReference>
<protein>
    <recommendedName>
        <fullName evidence="3">Tetratricopeptide repeat protein</fullName>
    </recommendedName>
</protein>
<dbReference type="SUPFAM" id="SSF48452">
    <property type="entry name" value="TPR-like"/>
    <property type="match status" value="1"/>
</dbReference>
<evidence type="ECO:0008006" key="3">
    <source>
        <dbReference type="Google" id="ProtNLM"/>
    </source>
</evidence>
<organism evidence="1 2">
    <name type="scientific">Psychrobacillus insolitus</name>
    <dbReference type="NCBI Taxonomy" id="1461"/>
    <lineage>
        <taxon>Bacteria</taxon>
        <taxon>Bacillati</taxon>
        <taxon>Bacillota</taxon>
        <taxon>Bacilli</taxon>
        <taxon>Bacillales</taxon>
        <taxon>Bacillaceae</taxon>
        <taxon>Psychrobacillus</taxon>
    </lineage>
</organism>
<accession>A0A2W7MGB3</accession>
<reference evidence="1 2" key="1">
    <citation type="submission" date="2018-06" db="EMBL/GenBank/DDBJ databases">
        <title>Genomic Encyclopedia of Type Strains, Phase IV (KMG-IV): sequencing the most valuable type-strain genomes for metagenomic binning, comparative biology and taxonomic classification.</title>
        <authorList>
            <person name="Goeker M."/>
        </authorList>
    </citation>
    <scope>NUCLEOTIDE SEQUENCE [LARGE SCALE GENOMIC DNA]</scope>
    <source>
        <strain evidence="1 2">DSM 5</strain>
    </source>
</reference>
<evidence type="ECO:0000313" key="2">
    <source>
        <dbReference type="Proteomes" id="UP000248646"/>
    </source>
</evidence>
<sequence>MNRQTRTRQIKKGLEQLEQLELQLTEEMKKENNEIRIGSVEKKINRLKYISDIFNEQEKTSYIKEMMSHAFHIKSDVYQDRNVAVTQYKSILELDRENPEASYRYAFLQYDKNNWLLAITHFQDAIQAQTYPRGNINFPLSEDQIIKAKLYIGYCAAQIAKEALNEANKLNKDSLALPVEGISIEKLLGNLKAELNKTEFMMITNNGERGISKVEYERLLDNLEGEQLILSFVEDRPFVQRGEDAGNPLTGTLSDLLKQLLIMSKKDLPLSLNDLDELGLKWNTYSQRVVRLNAALHESGYSRTLIKAIPGRERYKIEPLDFYIVAREDYSL</sequence>
<dbReference type="Proteomes" id="UP000248646">
    <property type="component" value="Unassembled WGS sequence"/>
</dbReference>
<dbReference type="OrthoDB" id="2727461at2"/>
<dbReference type="RefSeq" id="WP_111439770.1">
    <property type="nucleotide sequence ID" value="NZ_QKZI01000004.1"/>
</dbReference>
<dbReference type="AlphaFoldDB" id="A0A2W7MGB3"/>
<evidence type="ECO:0000313" key="1">
    <source>
        <dbReference type="EMBL" id="PZX04623.1"/>
    </source>
</evidence>
<comment type="caution">
    <text evidence="1">The sequence shown here is derived from an EMBL/GenBank/DDBJ whole genome shotgun (WGS) entry which is preliminary data.</text>
</comment>
<dbReference type="EMBL" id="QKZI01000004">
    <property type="protein sequence ID" value="PZX04623.1"/>
    <property type="molecule type" value="Genomic_DNA"/>
</dbReference>